<dbReference type="Gene3D" id="1.10.443.10">
    <property type="entry name" value="Intergrase catalytic core"/>
    <property type="match status" value="1"/>
</dbReference>
<dbReference type="PANTHER" id="PTHR30349:SF64">
    <property type="entry name" value="PROPHAGE INTEGRASE INTD-RELATED"/>
    <property type="match status" value="1"/>
</dbReference>
<evidence type="ECO:0000259" key="4">
    <source>
        <dbReference type="PROSITE" id="PS51898"/>
    </source>
</evidence>
<dbReference type="InterPro" id="IPR025269">
    <property type="entry name" value="SAM-like_dom"/>
</dbReference>
<dbReference type="Pfam" id="PF17293">
    <property type="entry name" value="Arm-DNA-bind_5"/>
    <property type="match status" value="1"/>
</dbReference>
<evidence type="ECO:0000256" key="2">
    <source>
        <dbReference type="ARBA" id="ARBA00023125"/>
    </source>
</evidence>
<dbReference type="RefSeq" id="WP_160845863.1">
    <property type="nucleotide sequence ID" value="NZ_WVHT01000009.1"/>
</dbReference>
<accession>A0A7K1YDK8</accession>
<dbReference type="CDD" id="cd01185">
    <property type="entry name" value="INTN1_C_like"/>
    <property type="match status" value="1"/>
</dbReference>
<protein>
    <submittedName>
        <fullName evidence="5">Tyrosine-type recombinase/integrase</fullName>
    </submittedName>
</protein>
<proteinExistence type="inferred from homology"/>
<dbReference type="PANTHER" id="PTHR30349">
    <property type="entry name" value="PHAGE INTEGRASE-RELATED"/>
    <property type="match status" value="1"/>
</dbReference>
<gene>
    <name evidence="5" type="ORF">GS399_17065</name>
</gene>
<keyword evidence="6" id="KW-1185">Reference proteome</keyword>
<dbReference type="InterPro" id="IPR011010">
    <property type="entry name" value="DNA_brk_join_enz"/>
</dbReference>
<dbReference type="Pfam" id="PF00589">
    <property type="entry name" value="Phage_integrase"/>
    <property type="match status" value="1"/>
</dbReference>
<dbReference type="InterPro" id="IPR002104">
    <property type="entry name" value="Integrase_catalytic"/>
</dbReference>
<feature type="domain" description="Tyr recombinase" evidence="4">
    <location>
        <begin position="218"/>
        <end position="412"/>
    </location>
</feature>
<evidence type="ECO:0000313" key="5">
    <source>
        <dbReference type="EMBL" id="MXV52686.1"/>
    </source>
</evidence>
<sequence>MSVSNKIILRKTKQLSNGECPIMLRITINRQSQFISVKKSAIPEQWNEKAQQVSKSHPEHHTINPLLRNISSKVDLYLLNAGENDTVVNFDDIKKIVLKLTNTNKEIKCFSLYSYFEREIERLKEADRLGYAATYRATLQSLQRFTDKKDYPFVNIGLDFLKKYEAYLIKRGNAVTTRSVFFRTFRTVWKGAMTDKVCPENHYPFKNFAFSKYNNPRTKKRAITKAQITQITEVQIDKKDDAKINSRNYFLFMFYCQGLNFTDLASLKWENIIDGELHYTRAKTKEDFRFKMHPAAVEILNHYSKLDGNSDAGYIFPILYKRHNTAKAIRYRKQKVLKMVNDNIRALASSVGIEKTVTTYVARHSYATILRVSGVSKEIIGQSLGHDSLKTTQIYLDDIGDPVVDEMINAAI</sequence>
<keyword evidence="3" id="KW-0233">DNA recombination</keyword>
<dbReference type="InterPro" id="IPR010998">
    <property type="entry name" value="Integrase_recombinase_N"/>
</dbReference>
<keyword evidence="2" id="KW-0238">DNA-binding</keyword>
<comment type="caution">
    <text evidence="5">The sequence shown here is derived from an EMBL/GenBank/DDBJ whole genome shotgun (WGS) entry which is preliminary data.</text>
</comment>
<dbReference type="GO" id="GO:0015074">
    <property type="term" value="P:DNA integration"/>
    <property type="evidence" value="ECO:0007669"/>
    <property type="project" value="InterPro"/>
</dbReference>
<evidence type="ECO:0000256" key="3">
    <source>
        <dbReference type="ARBA" id="ARBA00023172"/>
    </source>
</evidence>
<dbReference type="Gene3D" id="1.10.150.130">
    <property type="match status" value="1"/>
</dbReference>
<dbReference type="Proteomes" id="UP000466586">
    <property type="component" value="Unassembled WGS sequence"/>
</dbReference>
<dbReference type="InterPro" id="IPR035386">
    <property type="entry name" value="Arm-DNA-bind_5"/>
</dbReference>
<dbReference type="GO" id="GO:0003677">
    <property type="term" value="F:DNA binding"/>
    <property type="evidence" value="ECO:0007669"/>
    <property type="project" value="UniProtKB-KW"/>
</dbReference>
<evidence type="ECO:0000256" key="1">
    <source>
        <dbReference type="ARBA" id="ARBA00008857"/>
    </source>
</evidence>
<dbReference type="PROSITE" id="PS51898">
    <property type="entry name" value="TYR_RECOMBINASE"/>
    <property type="match status" value="1"/>
</dbReference>
<organism evidence="5 6">
    <name type="scientific">Hufsiella arboris</name>
    <dbReference type="NCBI Taxonomy" id="2695275"/>
    <lineage>
        <taxon>Bacteria</taxon>
        <taxon>Pseudomonadati</taxon>
        <taxon>Bacteroidota</taxon>
        <taxon>Sphingobacteriia</taxon>
        <taxon>Sphingobacteriales</taxon>
        <taxon>Sphingobacteriaceae</taxon>
        <taxon>Hufsiella</taxon>
    </lineage>
</organism>
<evidence type="ECO:0000313" key="6">
    <source>
        <dbReference type="Proteomes" id="UP000466586"/>
    </source>
</evidence>
<dbReference type="InterPro" id="IPR013762">
    <property type="entry name" value="Integrase-like_cat_sf"/>
</dbReference>
<dbReference type="InterPro" id="IPR050090">
    <property type="entry name" value="Tyrosine_recombinase_XerCD"/>
</dbReference>
<comment type="similarity">
    <text evidence="1">Belongs to the 'phage' integrase family.</text>
</comment>
<dbReference type="AlphaFoldDB" id="A0A7K1YDK8"/>
<dbReference type="EMBL" id="WVHT01000009">
    <property type="protein sequence ID" value="MXV52686.1"/>
    <property type="molecule type" value="Genomic_DNA"/>
</dbReference>
<reference evidence="5 6" key="1">
    <citation type="submission" date="2019-11" db="EMBL/GenBank/DDBJ databases">
        <title>Pedobacter sp. HMF7647 Genome sequencing and assembly.</title>
        <authorList>
            <person name="Kang H."/>
            <person name="Kim H."/>
            <person name="Joh K."/>
        </authorList>
    </citation>
    <scope>NUCLEOTIDE SEQUENCE [LARGE SCALE GENOMIC DNA]</scope>
    <source>
        <strain evidence="5 6">HMF7647</strain>
    </source>
</reference>
<dbReference type="GO" id="GO:0006310">
    <property type="term" value="P:DNA recombination"/>
    <property type="evidence" value="ECO:0007669"/>
    <property type="project" value="UniProtKB-KW"/>
</dbReference>
<dbReference type="SUPFAM" id="SSF56349">
    <property type="entry name" value="DNA breaking-rejoining enzymes"/>
    <property type="match status" value="1"/>
</dbReference>
<name>A0A7K1YDK8_9SPHI</name>
<dbReference type="Pfam" id="PF13102">
    <property type="entry name" value="Phage_int_SAM_5"/>
    <property type="match status" value="1"/>
</dbReference>